<dbReference type="PANTHER" id="PTHR24096:SF420">
    <property type="entry name" value="LONG-CHAIN-FATTY-ACID--COA LIGASE-RELATED"/>
    <property type="match status" value="1"/>
</dbReference>
<comment type="caution">
    <text evidence="2">The sequence shown here is derived from an EMBL/GenBank/DDBJ whole genome shotgun (WGS) entry which is preliminary data.</text>
</comment>
<keyword evidence="3" id="KW-1185">Reference proteome</keyword>
<dbReference type="Proteomes" id="UP000537161">
    <property type="component" value="Unassembled WGS sequence"/>
</dbReference>
<dbReference type="EMBL" id="JACIJH010000001">
    <property type="protein sequence ID" value="MBB5705101.1"/>
    <property type="molecule type" value="Genomic_DNA"/>
</dbReference>
<dbReference type="EC" id="6.2.1.34" evidence="2"/>
<gene>
    <name evidence="2" type="ORF">FHR21_000426</name>
</gene>
<reference evidence="2 3" key="1">
    <citation type="submission" date="2020-08" db="EMBL/GenBank/DDBJ databases">
        <title>Genomic Encyclopedia of Type Strains, Phase IV (KMG-IV): sequencing the most valuable type-strain genomes for metagenomic binning, comparative biology and taxonomic classification.</title>
        <authorList>
            <person name="Goeker M."/>
        </authorList>
    </citation>
    <scope>NUCLEOTIDE SEQUENCE [LARGE SCALE GENOMIC DNA]</scope>
    <source>
        <strain evidence="2 3">DSM 27163</strain>
    </source>
</reference>
<dbReference type="Pfam" id="PF00501">
    <property type="entry name" value="AMP-binding"/>
    <property type="match status" value="1"/>
</dbReference>
<evidence type="ECO:0000313" key="2">
    <source>
        <dbReference type="EMBL" id="MBB5705101.1"/>
    </source>
</evidence>
<dbReference type="SUPFAM" id="SSF56801">
    <property type="entry name" value="Acetyl-CoA synthetase-like"/>
    <property type="match status" value="1"/>
</dbReference>
<dbReference type="PANTHER" id="PTHR24096">
    <property type="entry name" value="LONG-CHAIN-FATTY-ACID--COA LIGASE"/>
    <property type="match status" value="1"/>
</dbReference>
<protein>
    <submittedName>
        <fullName evidence="2">Feruloyl-CoA synthase</fullName>
        <ecNumber evidence="2">6.2.1.34</ecNumber>
    </submittedName>
</protein>
<name>A0A7W9B2M9_9SPHN</name>
<evidence type="ECO:0000313" key="3">
    <source>
        <dbReference type="Proteomes" id="UP000537161"/>
    </source>
</evidence>
<organism evidence="2 3">
    <name type="scientific">Sphingopyxis panaciterrulae</name>
    <dbReference type="NCBI Taxonomy" id="462372"/>
    <lineage>
        <taxon>Bacteria</taxon>
        <taxon>Pseudomonadati</taxon>
        <taxon>Pseudomonadota</taxon>
        <taxon>Alphaproteobacteria</taxon>
        <taxon>Sphingomonadales</taxon>
        <taxon>Sphingomonadaceae</taxon>
        <taxon>Sphingopyxis</taxon>
    </lineage>
</organism>
<keyword evidence="2" id="KW-0436">Ligase</keyword>
<dbReference type="Gene3D" id="3.40.50.12780">
    <property type="entry name" value="N-terminal domain of ligase-like"/>
    <property type="match status" value="1"/>
</dbReference>
<dbReference type="InterPro" id="IPR042099">
    <property type="entry name" value="ANL_N_sf"/>
</dbReference>
<dbReference type="InterPro" id="IPR000873">
    <property type="entry name" value="AMP-dep_synth/lig_dom"/>
</dbReference>
<sequence length="617" mass="66889">MDYAALPFKPDGCRFEFRGDGSVLITPGYDLPTLWPSIPHLFVDRARRFPDRPFVARRERLADGSRGDWRRLTYGQALTQARALTQALLDRSIGLDASVMVLSGGSPEHMVVNLAAQMARAPYAPVSVNYSIAGEDFARLRHCFAICRPRLIYADDWRTFLPAMRALREEDSALILVTDEAAPEGETVALADLLAAVPTGAVDASMTAITPDTHAKTIFTSGSTGKPKAVIQTQRILTGIVAQHQAMYEEPDRETQARAFLAWVPWSHVGGNNTLPADVLNEAACFYIDDGRPLPGQFAETIRNLREIRLTEYNSTPIFFSELVGAMEADAALRDHFFAELRFLSYGAAGLSEDVFRRLQALAVAATGRRIPIITKYGTTETQGTTIVGRPLETTGAIGLPFAGNVVKLAPVGGRLEIRVKGLTVTPGYLEDAEATAAAFDEEGFYRTGDAARFVDPARPELGLAFDGRVTENFKLLSGTWVHVGALRMALLDTLDLLQDIVIVGEGRGELRALGWLRAADARRIAGAGIDAGSLAVHPAVTGHLAERLAVHNAGAGGQSRRVAALRLLADAPAGDEIADKGYINQREVQRRRVADVEALYRGEAIFPARPSIPAQI</sequence>
<accession>A0A7W9B2M9</accession>
<dbReference type="GO" id="GO:0050563">
    <property type="term" value="F:trans-feruloyl-CoA synthase activity"/>
    <property type="evidence" value="ECO:0007669"/>
    <property type="project" value="UniProtKB-EC"/>
</dbReference>
<dbReference type="AlphaFoldDB" id="A0A7W9B2M9"/>
<evidence type="ECO:0000259" key="1">
    <source>
        <dbReference type="Pfam" id="PF00501"/>
    </source>
</evidence>
<dbReference type="RefSeq" id="WP_221234951.1">
    <property type="nucleotide sequence ID" value="NZ_JACIJH010000001.1"/>
</dbReference>
<feature type="domain" description="AMP-dependent synthetase/ligase" evidence="1">
    <location>
        <begin position="44"/>
        <end position="430"/>
    </location>
</feature>
<proteinExistence type="predicted"/>